<keyword evidence="2 5" id="KW-0645">Protease</keyword>
<dbReference type="GO" id="GO:0004252">
    <property type="term" value="F:serine-type endopeptidase activity"/>
    <property type="evidence" value="ECO:0007669"/>
    <property type="project" value="UniProtKB-EC"/>
</dbReference>
<evidence type="ECO:0000256" key="2">
    <source>
        <dbReference type="ARBA" id="ARBA00022670"/>
    </source>
</evidence>
<feature type="domain" description="PDZ" evidence="7">
    <location>
        <begin position="109"/>
        <end position="174"/>
    </location>
</feature>
<dbReference type="InterPro" id="IPR036034">
    <property type="entry name" value="PDZ_sf"/>
</dbReference>
<dbReference type="Gene3D" id="3.90.226.10">
    <property type="entry name" value="2-enoyl-CoA Hydratase, Chain A, domain 1"/>
    <property type="match status" value="1"/>
</dbReference>
<evidence type="ECO:0000313" key="9">
    <source>
        <dbReference type="EMBL" id="SFH48325.1"/>
    </source>
</evidence>
<dbReference type="Gene3D" id="2.30.42.10">
    <property type="match status" value="1"/>
</dbReference>
<dbReference type="EC" id="3.4.21.102" evidence="8"/>
<keyword evidence="4 5" id="KW-0720">Serine protease</keyword>
<feature type="region of interest" description="Disordered" evidence="6">
    <location>
        <begin position="388"/>
        <end position="419"/>
    </location>
</feature>
<name>A0AAE8HWA8_9HYPH</name>
<evidence type="ECO:0000313" key="11">
    <source>
        <dbReference type="Proteomes" id="UP000199140"/>
    </source>
</evidence>
<dbReference type="Proteomes" id="UP000199140">
    <property type="component" value="Unassembled WGS sequence"/>
</dbReference>
<evidence type="ECO:0000256" key="5">
    <source>
        <dbReference type="RuleBase" id="RU004404"/>
    </source>
</evidence>
<dbReference type="InterPro" id="IPR005151">
    <property type="entry name" value="Tail-specific_protease"/>
</dbReference>
<accession>A0AAE8HWA8</accession>
<dbReference type="Pfam" id="PF17820">
    <property type="entry name" value="PDZ_6"/>
    <property type="match status" value="1"/>
</dbReference>
<organism evidence="9 11">
    <name type="scientific">Methylobacterium phyllosphaerae</name>
    <dbReference type="NCBI Taxonomy" id="418223"/>
    <lineage>
        <taxon>Bacteria</taxon>
        <taxon>Pseudomonadati</taxon>
        <taxon>Pseudomonadota</taxon>
        <taxon>Alphaproteobacteria</taxon>
        <taxon>Hyphomicrobiales</taxon>
        <taxon>Methylobacteriaceae</taxon>
        <taxon>Methylobacterium</taxon>
    </lineage>
</organism>
<proteinExistence type="inferred from homology"/>
<dbReference type="GO" id="GO:0007165">
    <property type="term" value="P:signal transduction"/>
    <property type="evidence" value="ECO:0007669"/>
    <property type="project" value="TreeGrafter"/>
</dbReference>
<dbReference type="EMBL" id="CP015367">
    <property type="protein sequence ID" value="APT32799.1"/>
    <property type="molecule type" value="Genomic_DNA"/>
</dbReference>
<gene>
    <name evidence="8" type="ORF">MCBMB27_03508</name>
    <name evidence="9" type="ORF">SAMN05192567_12711</name>
</gene>
<dbReference type="SUPFAM" id="SSF50156">
    <property type="entry name" value="PDZ domain-like"/>
    <property type="match status" value="1"/>
</dbReference>
<sequence>MPFKPIASKAARDRSAPGRGAACCLAGAAWLAGAAGALLTSPAAPDVGLRPDGFQESPYRDLRLFGAAFHAIRSRAADMRGDGPLIDAAIVGMLAALDRHSHYLTAAEFRRLDEQDTGSYAGIGVVVDADGTVRRTLPDAPAARAGLTPGTIIQEIDGVAIGRIAPDQVADRLRGEPDSAVRVRVVRPGEPAPAEMVLIREWLPLHPVRLKALDTVAYLGLDHFDEFTTGRLLRAVANLKAGIGRDRLTGFILDLRGNPGGLVVQAVAVAGAFLGRGEIVRLVGRDPGSVERFALDRTGADVIDGLPLVVLVDGGTASAAEIVAGALQDHRRAILIGTRTYGKGAVQTTYAHRDGRALRLTTAWFVTPAGRRVDGNGIAPDRVVTPDGMAAGTQGRLSPEPGAGGGSLQDGFVADGLIDPSRDRPLTAAVQHLLAVSQSGGGGLIHRNDPSPNR</sequence>
<reference evidence="9 11" key="2">
    <citation type="submission" date="2016-10" db="EMBL/GenBank/DDBJ databases">
        <authorList>
            <person name="Varghese N."/>
            <person name="Submissions S."/>
        </authorList>
    </citation>
    <scope>NUCLEOTIDE SEQUENCE [LARGE SCALE GENOMIC DNA]</scope>
    <source>
        <strain evidence="9 11">CBMB27</strain>
    </source>
</reference>
<dbReference type="InterPro" id="IPR041489">
    <property type="entry name" value="PDZ_6"/>
</dbReference>
<dbReference type="SMART" id="SM00228">
    <property type="entry name" value="PDZ"/>
    <property type="match status" value="1"/>
</dbReference>
<protein>
    <submittedName>
        <fullName evidence="9">Carboxyl-terminal processing protease</fullName>
    </submittedName>
    <submittedName>
        <fullName evidence="8">Carboxyl-terminal-processing peptidase 1, chloroplastic</fullName>
        <ecNumber evidence="8">3.4.21.102</ecNumber>
    </submittedName>
</protein>
<dbReference type="RefSeq" id="WP_075380910.1">
    <property type="nucleotide sequence ID" value="NZ_CP015367.1"/>
</dbReference>
<dbReference type="KEGG" id="mphy:MCBMB27_03508"/>
<dbReference type="SMART" id="SM00245">
    <property type="entry name" value="TSPc"/>
    <property type="match status" value="1"/>
</dbReference>
<evidence type="ECO:0000313" key="10">
    <source>
        <dbReference type="Proteomes" id="UP000185487"/>
    </source>
</evidence>
<evidence type="ECO:0000256" key="4">
    <source>
        <dbReference type="ARBA" id="ARBA00022825"/>
    </source>
</evidence>
<dbReference type="PANTHER" id="PTHR32060">
    <property type="entry name" value="TAIL-SPECIFIC PROTEASE"/>
    <property type="match status" value="1"/>
</dbReference>
<evidence type="ECO:0000256" key="6">
    <source>
        <dbReference type="SAM" id="MobiDB-lite"/>
    </source>
</evidence>
<dbReference type="GO" id="GO:0030288">
    <property type="term" value="C:outer membrane-bounded periplasmic space"/>
    <property type="evidence" value="ECO:0007669"/>
    <property type="project" value="TreeGrafter"/>
</dbReference>
<keyword evidence="3 5" id="KW-0378">Hydrolase</keyword>
<dbReference type="CDD" id="cd07560">
    <property type="entry name" value="Peptidase_S41_CPP"/>
    <property type="match status" value="1"/>
</dbReference>
<reference evidence="8 10" key="1">
    <citation type="submission" date="2016-04" db="EMBL/GenBank/DDBJ databases">
        <title>Complete genome sequencing and analysis of CBMB27, Methylobacterium phyllosphaerae isolated from leaf tissues of rice (Oryza sativa L.).</title>
        <authorList>
            <person name="Lee Y."/>
            <person name="Hwangbo K."/>
            <person name="Chung H."/>
            <person name="Yoo J."/>
            <person name="Kim K.Y."/>
            <person name="Sa T.M."/>
            <person name="Um Y."/>
            <person name="Madhaiyan M."/>
        </authorList>
    </citation>
    <scope>NUCLEOTIDE SEQUENCE [LARGE SCALE GENOMIC DNA]</scope>
    <source>
        <strain evidence="8 10">CBMB27</strain>
    </source>
</reference>
<dbReference type="NCBIfam" id="TIGR00225">
    <property type="entry name" value="prc"/>
    <property type="match status" value="1"/>
</dbReference>
<dbReference type="AlphaFoldDB" id="A0AAE8HWA8"/>
<evidence type="ECO:0000256" key="3">
    <source>
        <dbReference type="ARBA" id="ARBA00022801"/>
    </source>
</evidence>
<dbReference type="Gene3D" id="3.30.750.44">
    <property type="match status" value="1"/>
</dbReference>
<evidence type="ECO:0000259" key="7">
    <source>
        <dbReference type="PROSITE" id="PS50106"/>
    </source>
</evidence>
<dbReference type="EMBL" id="FOPK01000027">
    <property type="protein sequence ID" value="SFH48325.1"/>
    <property type="molecule type" value="Genomic_DNA"/>
</dbReference>
<dbReference type="PANTHER" id="PTHR32060:SF30">
    <property type="entry name" value="CARBOXY-TERMINAL PROCESSING PROTEASE CTPA"/>
    <property type="match status" value="1"/>
</dbReference>
<comment type="similarity">
    <text evidence="1 5">Belongs to the peptidase S41A family.</text>
</comment>
<dbReference type="Proteomes" id="UP000185487">
    <property type="component" value="Chromosome"/>
</dbReference>
<keyword evidence="10" id="KW-1185">Reference proteome</keyword>
<dbReference type="SUPFAM" id="SSF52096">
    <property type="entry name" value="ClpP/crotonase"/>
    <property type="match status" value="1"/>
</dbReference>
<dbReference type="InterPro" id="IPR004447">
    <property type="entry name" value="Peptidase_S41A"/>
</dbReference>
<dbReference type="GO" id="GO:0006508">
    <property type="term" value="P:proteolysis"/>
    <property type="evidence" value="ECO:0007669"/>
    <property type="project" value="UniProtKB-KW"/>
</dbReference>
<dbReference type="InterPro" id="IPR001478">
    <property type="entry name" value="PDZ"/>
</dbReference>
<evidence type="ECO:0000313" key="8">
    <source>
        <dbReference type="EMBL" id="APT32799.1"/>
    </source>
</evidence>
<dbReference type="Pfam" id="PF03572">
    <property type="entry name" value="Peptidase_S41"/>
    <property type="match status" value="1"/>
</dbReference>
<dbReference type="PROSITE" id="PS50106">
    <property type="entry name" value="PDZ"/>
    <property type="match status" value="1"/>
</dbReference>
<evidence type="ECO:0000256" key="1">
    <source>
        <dbReference type="ARBA" id="ARBA00009179"/>
    </source>
</evidence>
<dbReference type="InterPro" id="IPR029045">
    <property type="entry name" value="ClpP/crotonase-like_dom_sf"/>
</dbReference>